<dbReference type="Pfam" id="PF13671">
    <property type="entry name" value="AAA_33"/>
    <property type="match status" value="1"/>
</dbReference>
<dbReference type="GO" id="GO:0046403">
    <property type="term" value="F:polynucleotide 3'-phosphatase activity"/>
    <property type="evidence" value="ECO:0007669"/>
    <property type="project" value="TreeGrafter"/>
</dbReference>
<sequence length="148" mass="17159">MEMIMLIGIPGSGKSSFCKENLFDTHVRISLDLVNTRNKEWQFMALAFSLHQRMVLDNTNVTKAERAVYIAEAKRNKFTLTGYYFESRLETCLKRNEGRTGKGKINKVGVIAKHKALELPSYAEGFDKLYYVRIENDQFQINPWNDEI</sequence>
<dbReference type="PANTHER" id="PTHR12083:SF9">
    <property type="entry name" value="BIFUNCTIONAL POLYNUCLEOTIDE PHOSPHATASE_KINASE"/>
    <property type="match status" value="1"/>
</dbReference>
<dbReference type="InterPro" id="IPR017101">
    <property type="entry name" value="P-loop_ATP/GTP-bd_All4644_prd"/>
</dbReference>
<keyword evidence="1" id="KW-0547">Nucleotide-binding</keyword>
<dbReference type="InterPro" id="IPR027417">
    <property type="entry name" value="P-loop_NTPase"/>
</dbReference>
<dbReference type="GO" id="GO:0006281">
    <property type="term" value="P:DNA repair"/>
    <property type="evidence" value="ECO:0007669"/>
    <property type="project" value="TreeGrafter"/>
</dbReference>
<keyword evidence="1" id="KW-0067">ATP-binding</keyword>
<dbReference type="GO" id="GO:0003690">
    <property type="term" value="F:double-stranded DNA binding"/>
    <property type="evidence" value="ECO:0007669"/>
    <property type="project" value="TreeGrafter"/>
</dbReference>
<gene>
    <name evidence="1" type="ORF">D4L85_10155</name>
</gene>
<dbReference type="PIRSF" id="PIRSF037081">
    <property type="entry name" value="P-loop_All4644_prd"/>
    <property type="match status" value="1"/>
</dbReference>
<dbReference type="Gene3D" id="3.40.50.300">
    <property type="entry name" value="P-loop containing nucleotide triphosphate hydrolases"/>
    <property type="match status" value="1"/>
</dbReference>
<dbReference type="KEGG" id="chk:D4L85_10155"/>
<accession>A0A385SKY5</accession>
<dbReference type="PANTHER" id="PTHR12083">
    <property type="entry name" value="BIFUNCTIONAL POLYNUCLEOTIDE PHOSPHATASE/KINASE"/>
    <property type="match status" value="1"/>
</dbReference>
<organism evidence="1 2">
    <name type="scientific">Chryseolinea soli</name>
    <dbReference type="NCBI Taxonomy" id="2321403"/>
    <lineage>
        <taxon>Bacteria</taxon>
        <taxon>Pseudomonadati</taxon>
        <taxon>Bacteroidota</taxon>
        <taxon>Cytophagia</taxon>
        <taxon>Cytophagales</taxon>
        <taxon>Fulvivirgaceae</taxon>
        <taxon>Chryseolinea</taxon>
    </lineage>
</organism>
<evidence type="ECO:0000313" key="1">
    <source>
        <dbReference type="EMBL" id="AYB30917.1"/>
    </source>
</evidence>
<dbReference type="SUPFAM" id="SSF52540">
    <property type="entry name" value="P-loop containing nucleoside triphosphate hydrolases"/>
    <property type="match status" value="1"/>
</dbReference>
<dbReference type="AlphaFoldDB" id="A0A385SKY5"/>
<dbReference type="GO" id="GO:0005524">
    <property type="term" value="F:ATP binding"/>
    <property type="evidence" value="ECO:0007669"/>
    <property type="project" value="UniProtKB-KW"/>
</dbReference>
<dbReference type="OrthoDB" id="8564590at2"/>
<proteinExistence type="predicted"/>
<dbReference type="Proteomes" id="UP000266183">
    <property type="component" value="Chromosome"/>
</dbReference>
<protein>
    <submittedName>
        <fullName evidence="1">ATP-binding protein</fullName>
    </submittedName>
</protein>
<reference evidence="2" key="1">
    <citation type="submission" date="2018-09" db="EMBL/GenBank/DDBJ databases">
        <title>Chryseolinea sp. KIS68-18 isolated from soil.</title>
        <authorList>
            <person name="Weon H.-Y."/>
            <person name="Kwon S.-W."/>
            <person name="Lee S.A."/>
        </authorList>
    </citation>
    <scope>NUCLEOTIDE SEQUENCE [LARGE SCALE GENOMIC DNA]</scope>
    <source>
        <strain evidence="2">KIS68-18</strain>
    </source>
</reference>
<evidence type="ECO:0000313" key="2">
    <source>
        <dbReference type="Proteomes" id="UP000266183"/>
    </source>
</evidence>
<keyword evidence="2" id="KW-1185">Reference proteome</keyword>
<name>A0A385SKY5_9BACT</name>
<dbReference type="EMBL" id="CP032382">
    <property type="protein sequence ID" value="AYB30917.1"/>
    <property type="molecule type" value="Genomic_DNA"/>
</dbReference>
<dbReference type="GO" id="GO:0046404">
    <property type="term" value="F:ATP-dependent polydeoxyribonucleotide 5'-hydroxyl-kinase activity"/>
    <property type="evidence" value="ECO:0007669"/>
    <property type="project" value="TreeGrafter"/>
</dbReference>